<dbReference type="EMBL" id="CAXIEN010000118">
    <property type="protein sequence ID" value="CAL1279014.1"/>
    <property type="molecule type" value="Genomic_DNA"/>
</dbReference>
<keyword evidence="2" id="KW-1185">Reference proteome</keyword>
<proteinExistence type="predicted"/>
<name>A0AAV2A6K0_9ARAC</name>
<comment type="caution">
    <text evidence="1">The sequence shown here is derived from an EMBL/GenBank/DDBJ whole genome shotgun (WGS) entry which is preliminary data.</text>
</comment>
<evidence type="ECO:0000313" key="2">
    <source>
        <dbReference type="Proteomes" id="UP001497382"/>
    </source>
</evidence>
<gene>
    <name evidence="1" type="ORF">LARSCL_LOCUS10098</name>
</gene>
<dbReference type="Proteomes" id="UP001497382">
    <property type="component" value="Unassembled WGS sequence"/>
</dbReference>
<accession>A0AAV2A6K0</accession>
<evidence type="ECO:0000313" key="1">
    <source>
        <dbReference type="EMBL" id="CAL1279014.1"/>
    </source>
</evidence>
<sequence>MERLQCQQLKISSDQHDNPCDFGPSFGIGVTNFSAFTAYFQLLTYWSRLIDFMLGSVKYYQGDFGSILWVLLASSEEQPQSCQSVRGNLHIYYNIKKTEYIGFCAIKQANQGN</sequence>
<dbReference type="AlphaFoldDB" id="A0AAV2A6K0"/>
<organism evidence="1 2">
    <name type="scientific">Larinioides sclopetarius</name>
    <dbReference type="NCBI Taxonomy" id="280406"/>
    <lineage>
        <taxon>Eukaryota</taxon>
        <taxon>Metazoa</taxon>
        <taxon>Ecdysozoa</taxon>
        <taxon>Arthropoda</taxon>
        <taxon>Chelicerata</taxon>
        <taxon>Arachnida</taxon>
        <taxon>Araneae</taxon>
        <taxon>Araneomorphae</taxon>
        <taxon>Entelegynae</taxon>
        <taxon>Araneoidea</taxon>
        <taxon>Araneidae</taxon>
        <taxon>Larinioides</taxon>
    </lineage>
</organism>
<reference evidence="1 2" key="1">
    <citation type="submission" date="2024-04" db="EMBL/GenBank/DDBJ databases">
        <authorList>
            <person name="Rising A."/>
            <person name="Reimegard J."/>
            <person name="Sonavane S."/>
            <person name="Akerstrom W."/>
            <person name="Nylinder S."/>
            <person name="Hedman E."/>
            <person name="Kallberg Y."/>
        </authorList>
    </citation>
    <scope>NUCLEOTIDE SEQUENCE [LARGE SCALE GENOMIC DNA]</scope>
</reference>
<protein>
    <submittedName>
        <fullName evidence="1">Uncharacterized protein</fullName>
    </submittedName>
</protein>